<dbReference type="AlphaFoldDB" id="A0A8X6IAM7"/>
<feature type="non-terminal residue" evidence="1">
    <location>
        <position position="1"/>
    </location>
</feature>
<accession>A0A8X6IAM7</accession>
<proteinExistence type="predicted"/>
<evidence type="ECO:0000313" key="1">
    <source>
        <dbReference type="EMBL" id="GFS38089.1"/>
    </source>
</evidence>
<protein>
    <submittedName>
        <fullName evidence="1">Uncharacterized protein</fullName>
    </submittedName>
</protein>
<gene>
    <name evidence="1" type="ORF">NPIL_321561</name>
</gene>
<organism evidence="1 2">
    <name type="scientific">Nephila pilipes</name>
    <name type="common">Giant wood spider</name>
    <name type="synonym">Nephila maculata</name>
    <dbReference type="NCBI Taxonomy" id="299642"/>
    <lineage>
        <taxon>Eukaryota</taxon>
        <taxon>Metazoa</taxon>
        <taxon>Ecdysozoa</taxon>
        <taxon>Arthropoda</taxon>
        <taxon>Chelicerata</taxon>
        <taxon>Arachnida</taxon>
        <taxon>Araneae</taxon>
        <taxon>Araneomorphae</taxon>
        <taxon>Entelegynae</taxon>
        <taxon>Araneoidea</taxon>
        <taxon>Nephilidae</taxon>
        <taxon>Nephila</taxon>
    </lineage>
</organism>
<dbReference type="Proteomes" id="UP000887013">
    <property type="component" value="Unassembled WGS sequence"/>
</dbReference>
<sequence length="57" mass="6253">NWVVVTGEDRGCRDLGIADSLRDTNIDDSVIVSIHVWNVSGVTRSMNFVSMDEGVSK</sequence>
<name>A0A8X6IAM7_NEPPI</name>
<keyword evidence="2" id="KW-1185">Reference proteome</keyword>
<dbReference type="EMBL" id="BMAW01089098">
    <property type="protein sequence ID" value="GFS38089.1"/>
    <property type="molecule type" value="Genomic_DNA"/>
</dbReference>
<reference evidence="1" key="1">
    <citation type="submission" date="2020-08" db="EMBL/GenBank/DDBJ databases">
        <title>Multicomponent nature underlies the extraordinary mechanical properties of spider dragline silk.</title>
        <authorList>
            <person name="Kono N."/>
            <person name="Nakamura H."/>
            <person name="Mori M."/>
            <person name="Yoshida Y."/>
            <person name="Ohtoshi R."/>
            <person name="Malay A.D."/>
            <person name="Moran D.A.P."/>
            <person name="Tomita M."/>
            <person name="Numata K."/>
            <person name="Arakawa K."/>
        </authorList>
    </citation>
    <scope>NUCLEOTIDE SEQUENCE</scope>
</reference>
<evidence type="ECO:0000313" key="2">
    <source>
        <dbReference type="Proteomes" id="UP000887013"/>
    </source>
</evidence>
<comment type="caution">
    <text evidence="1">The sequence shown here is derived from an EMBL/GenBank/DDBJ whole genome shotgun (WGS) entry which is preliminary data.</text>
</comment>